<dbReference type="InterPro" id="IPR009061">
    <property type="entry name" value="DNA-bd_dom_put_sf"/>
</dbReference>
<proteinExistence type="predicted"/>
<keyword evidence="3" id="KW-0804">Transcription</keyword>
<dbReference type="GO" id="GO:0003677">
    <property type="term" value="F:DNA binding"/>
    <property type="evidence" value="ECO:0007669"/>
    <property type="project" value="UniProtKB-KW"/>
</dbReference>
<dbReference type="InterPro" id="IPR000551">
    <property type="entry name" value="MerR-type_HTH_dom"/>
</dbReference>
<organism evidence="5 6">
    <name type="scientific">Bowmanella dokdonensis</name>
    <dbReference type="NCBI Taxonomy" id="751969"/>
    <lineage>
        <taxon>Bacteria</taxon>
        <taxon>Pseudomonadati</taxon>
        <taxon>Pseudomonadota</taxon>
        <taxon>Gammaproteobacteria</taxon>
        <taxon>Alteromonadales</taxon>
        <taxon>Alteromonadaceae</taxon>
        <taxon>Bowmanella</taxon>
    </lineage>
</organism>
<protein>
    <submittedName>
        <fullName evidence="5">MerR family DNA-binding protein</fullName>
    </submittedName>
</protein>
<keyword evidence="1" id="KW-0805">Transcription regulation</keyword>
<dbReference type="Pfam" id="PF09278">
    <property type="entry name" value="MerR-DNA-bind"/>
    <property type="match status" value="1"/>
</dbReference>
<keyword evidence="6" id="KW-1185">Reference proteome</keyword>
<dbReference type="GO" id="GO:0003700">
    <property type="term" value="F:DNA-binding transcription factor activity"/>
    <property type="evidence" value="ECO:0007669"/>
    <property type="project" value="InterPro"/>
</dbReference>
<dbReference type="Pfam" id="PF00376">
    <property type="entry name" value="MerR"/>
    <property type="match status" value="1"/>
</dbReference>
<evidence type="ECO:0000313" key="5">
    <source>
        <dbReference type="EMBL" id="MBN7824581.1"/>
    </source>
</evidence>
<dbReference type="SUPFAM" id="SSF46955">
    <property type="entry name" value="Putative DNA-binding domain"/>
    <property type="match status" value="1"/>
</dbReference>
<evidence type="ECO:0000256" key="3">
    <source>
        <dbReference type="ARBA" id="ARBA00023163"/>
    </source>
</evidence>
<gene>
    <name evidence="5" type="ORF">J0A66_05005</name>
</gene>
<dbReference type="InterPro" id="IPR047057">
    <property type="entry name" value="MerR_fam"/>
</dbReference>
<accession>A0A939IQL8</accession>
<dbReference type="AlphaFoldDB" id="A0A939IQL8"/>
<sequence length="140" mass="15948">MQVAQLAQTLNISRDTVRYYVRIGLISPERGAENGYKHFSKQDVKRLRFILSARGLGFSLDDIKQLLADADTGQSPCPHARELIDQHLVQMERRLADMQQMLKQMKAARAAWAELPDRPPTGQMICHLIEGFHFSSKETV</sequence>
<dbReference type="Gene3D" id="1.10.1660.10">
    <property type="match status" value="1"/>
</dbReference>
<dbReference type="SMART" id="SM00422">
    <property type="entry name" value="HTH_MERR"/>
    <property type="match status" value="1"/>
</dbReference>
<dbReference type="PROSITE" id="PS50937">
    <property type="entry name" value="HTH_MERR_2"/>
    <property type="match status" value="1"/>
</dbReference>
<dbReference type="PANTHER" id="PTHR30204">
    <property type="entry name" value="REDOX-CYCLING DRUG-SENSING TRANSCRIPTIONAL ACTIVATOR SOXR"/>
    <property type="match status" value="1"/>
</dbReference>
<dbReference type="EMBL" id="JAFKCV010000002">
    <property type="protein sequence ID" value="MBN7824581.1"/>
    <property type="molecule type" value="Genomic_DNA"/>
</dbReference>
<evidence type="ECO:0000313" key="6">
    <source>
        <dbReference type="Proteomes" id="UP000664654"/>
    </source>
</evidence>
<feature type="domain" description="HTH merR-type" evidence="4">
    <location>
        <begin position="1"/>
        <end position="69"/>
    </location>
</feature>
<evidence type="ECO:0000256" key="2">
    <source>
        <dbReference type="ARBA" id="ARBA00023125"/>
    </source>
</evidence>
<dbReference type="PRINTS" id="PR00040">
    <property type="entry name" value="HTHMERR"/>
</dbReference>
<evidence type="ECO:0000259" key="4">
    <source>
        <dbReference type="PROSITE" id="PS50937"/>
    </source>
</evidence>
<name>A0A939IQL8_9ALTE</name>
<evidence type="ECO:0000256" key="1">
    <source>
        <dbReference type="ARBA" id="ARBA00023015"/>
    </source>
</evidence>
<keyword evidence="2 5" id="KW-0238">DNA-binding</keyword>
<dbReference type="PANTHER" id="PTHR30204:SF94">
    <property type="entry name" value="HEAVY METAL-DEPENDENT TRANSCRIPTIONAL REGULATOR HI_0293-RELATED"/>
    <property type="match status" value="1"/>
</dbReference>
<dbReference type="Proteomes" id="UP000664654">
    <property type="component" value="Unassembled WGS sequence"/>
</dbReference>
<reference evidence="5" key="1">
    <citation type="submission" date="2021-03" db="EMBL/GenBank/DDBJ databases">
        <title>novel species isolated from a fishpond in China.</title>
        <authorList>
            <person name="Lu H."/>
            <person name="Cai Z."/>
        </authorList>
    </citation>
    <scope>NUCLEOTIDE SEQUENCE</scope>
    <source>
        <strain evidence="5">JCM 30855</strain>
    </source>
</reference>
<dbReference type="InterPro" id="IPR015358">
    <property type="entry name" value="Tscrpt_reg_MerR_DNA-bd"/>
</dbReference>
<comment type="caution">
    <text evidence="5">The sequence shown here is derived from an EMBL/GenBank/DDBJ whole genome shotgun (WGS) entry which is preliminary data.</text>
</comment>
<dbReference type="RefSeq" id="WP_206572682.1">
    <property type="nucleotide sequence ID" value="NZ_JAFKCV010000002.1"/>
</dbReference>